<sequence>MGILVRCVPFGALLIDEVLDCLVVFFFESSQQRINTRFIVGQAEYFINGGCVGCYSSAVNGGIVFPIGVVGVEFPYLVEVGSGWLSYEAEPAEFTQPLVNGGLQAVVLKVVVEEEPLFFPSIFGSISRISCSSFYIGRLVGHALGG</sequence>
<name>A0ABR2B0J3_9ROSI</name>
<dbReference type="EMBL" id="JBBPBM010000221">
    <property type="protein sequence ID" value="KAK8500257.1"/>
    <property type="molecule type" value="Genomic_DNA"/>
</dbReference>
<proteinExistence type="predicted"/>
<protein>
    <submittedName>
        <fullName evidence="1">Uncharacterized protein</fullName>
    </submittedName>
</protein>
<reference evidence="1 2" key="1">
    <citation type="journal article" date="2024" name="G3 (Bethesda)">
        <title>Genome assembly of Hibiscus sabdariffa L. provides insights into metabolisms of medicinal natural products.</title>
        <authorList>
            <person name="Kim T."/>
        </authorList>
    </citation>
    <scope>NUCLEOTIDE SEQUENCE [LARGE SCALE GENOMIC DNA]</scope>
    <source>
        <strain evidence="1">TK-2024</strain>
        <tissue evidence="1">Old leaves</tissue>
    </source>
</reference>
<accession>A0ABR2B0J3</accession>
<organism evidence="1 2">
    <name type="scientific">Hibiscus sabdariffa</name>
    <name type="common">roselle</name>
    <dbReference type="NCBI Taxonomy" id="183260"/>
    <lineage>
        <taxon>Eukaryota</taxon>
        <taxon>Viridiplantae</taxon>
        <taxon>Streptophyta</taxon>
        <taxon>Embryophyta</taxon>
        <taxon>Tracheophyta</taxon>
        <taxon>Spermatophyta</taxon>
        <taxon>Magnoliopsida</taxon>
        <taxon>eudicotyledons</taxon>
        <taxon>Gunneridae</taxon>
        <taxon>Pentapetalae</taxon>
        <taxon>rosids</taxon>
        <taxon>malvids</taxon>
        <taxon>Malvales</taxon>
        <taxon>Malvaceae</taxon>
        <taxon>Malvoideae</taxon>
        <taxon>Hibiscus</taxon>
    </lineage>
</organism>
<comment type="caution">
    <text evidence="1">The sequence shown here is derived from an EMBL/GenBank/DDBJ whole genome shotgun (WGS) entry which is preliminary data.</text>
</comment>
<keyword evidence="2" id="KW-1185">Reference proteome</keyword>
<gene>
    <name evidence="1" type="ORF">V6N12_029974</name>
</gene>
<evidence type="ECO:0000313" key="2">
    <source>
        <dbReference type="Proteomes" id="UP001472677"/>
    </source>
</evidence>
<dbReference type="Proteomes" id="UP001472677">
    <property type="component" value="Unassembled WGS sequence"/>
</dbReference>
<evidence type="ECO:0000313" key="1">
    <source>
        <dbReference type="EMBL" id="KAK8500257.1"/>
    </source>
</evidence>